<protein>
    <submittedName>
        <fullName evidence="1">Uncharacterized protein</fullName>
    </submittedName>
</protein>
<gene>
    <name evidence="1" type="ORF">APZ42_014327</name>
</gene>
<sequence>MMGNTKINWWLAEILIEKRLLLDGSFVGVESSVLMPRVSLTCLTPSTRWDISFERARGKMHFALSAPVIRSRQELYRMEKGLNDRKWTRRSDIIGRILLTWVQEKERKAYDGSVFRERMACATAFAFDFLVHLGANSEWPTEIDGDGHDRLIISWTGDLFRTSPQKRLTTGEKRLDRKYSPTPEFKTER</sequence>
<evidence type="ECO:0000313" key="2">
    <source>
        <dbReference type="Proteomes" id="UP000076858"/>
    </source>
</evidence>
<keyword evidence="2" id="KW-1185">Reference proteome</keyword>
<dbReference type="AlphaFoldDB" id="A0A162Q7G9"/>
<comment type="caution">
    <text evidence="1">The sequence shown here is derived from an EMBL/GenBank/DDBJ whole genome shotgun (WGS) entry which is preliminary data.</text>
</comment>
<name>A0A162Q7G9_9CRUS</name>
<evidence type="ECO:0000313" key="1">
    <source>
        <dbReference type="EMBL" id="KZS19425.1"/>
    </source>
</evidence>
<dbReference type="EMBL" id="LRGB01000389">
    <property type="protein sequence ID" value="KZS19425.1"/>
    <property type="molecule type" value="Genomic_DNA"/>
</dbReference>
<dbReference type="Proteomes" id="UP000076858">
    <property type="component" value="Unassembled WGS sequence"/>
</dbReference>
<proteinExistence type="predicted"/>
<accession>A0A162Q7G9</accession>
<organism evidence="1 2">
    <name type="scientific">Daphnia magna</name>
    <dbReference type="NCBI Taxonomy" id="35525"/>
    <lineage>
        <taxon>Eukaryota</taxon>
        <taxon>Metazoa</taxon>
        <taxon>Ecdysozoa</taxon>
        <taxon>Arthropoda</taxon>
        <taxon>Crustacea</taxon>
        <taxon>Branchiopoda</taxon>
        <taxon>Diplostraca</taxon>
        <taxon>Cladocera</taxon>
        <taxon>Anomopoda</taxon>
        <taxon>Daphniidae</taxon>
        <taxon>Daphnia</taxon>
    </lineage>
</organism>
<reference evidence="1 2" key="1">
    <citation type="submission" date="2016-03" db="EMBL/GenBank/DDBJ databases">
        <title>EvidentialGene: Evidence-directed Construction of Genes on Genomes.</title>
        <authorList>
            <person name="Gilbert D.G."/>
            <person name="Choi J.-H."/>
            <person name="Mockaitis K."/>
            <person name="Colbourne J."/>
            <person name="Pfrender M."/>
        </authorList>
    </citation>
    <scope>NUCLEOTIDE SEQUENCE [LARGE SCALE GENOMIC DNA]</scope>
    <source>
        <strain evidence="1 2">Xinb3</strain>
        <tissue evidence="1">Complete organism</tissue>
    </source>
</reference>